<dbReference type="PROSITE" id="PS50279">
    <property type="entry name" value="BPTI_KUNITZ_2"/>
    <property type="match status" value="1"/>
</dbReference>
<feature type="domain" description="BPTI/Kunitz inhibitor" evidence="9">
    <location>
        <begin position="67"/>
        <end position="117"/>
    </location>
</feature>
<dbReference type="PROSITE" id="PS51257">
    <property type="entry name" value="PROKAR_LIPOPROTEIN"/>
    <property type="match status" value="1"/>
</dbReference>
<keyword evidence="10" id="KW-1185">Reference proteome</keyword>
<evidence type="ECO:0000259" key="9">
    <source>
        <dbReference type="PROSITE" id="PS50279"/>
    </source>
</evidence>
<dbReference type="FunFam" id="4.10.410.10:FF:000011">
    <property type="entry name" value="Tissue factor pathway inhibitor"/>
    <property type="match status" value="1"/>
</dbReference>
<dbReference type="PANTHER" id="PTHR46676:SF1">
    <property type="entry name" value="PROTEIN AMBP"/>
    <property type="match status" value="1"/>
</dbReference>
<keyword evidence="7" id="KW-0325">Glycoprotein</keyword>
<dbReference type="InParanoid" id="A0A6P8T3X1"/>
<dbReference type="RefSeq" id="XP_034054007.1">
    <property type="nucleotide sequence ID" value="XM_034198116.1"/>
</dbReference>
<keyword evidence="2" id="KW-0964">Secreted</keyword>
<comment type="subcellular location">
    <subcellularLocation>
        <location evidence="1">Secreted</location>
    </subcellularLocation>
</comment>
<dbReference type="InterPro" id="IPR002223">
    <property type="entry name" value="Kunitz_BPTI"/>
</dbReference>
<evidence type="ECO:0000256" key="1">
    <source>
        <dbReference type="ARBA" id="ARBA00004613"/>
    </source>
</evidence>
<dbReference type="InterPro" id="IPR029856">
    <property type="entry name" value="AMBP"/>
</dbReference>
<evidence type="ECO:0000256" key="8">
    <source>
        <dbReference type="SAM" id="SignalP"/>
    </source>
</evidence>
<dbReference type="Pfam" id="PF00014">
    <property type="entry name" value="Kunitz_BPTI"/>
    <property type="match status" value="1"/>
</dbReference>
<dbReference type="PRINTS" id="PR00759">
    <property type="entry name" value="BASICPTASE"/>
</dbReference>
<keyword evidence="8" id="KW-0732">Signal</keyword>
<feature type="signal peptide" evidence="8">
    <location>
        <begin position="1"/>
        <end position="23"/>
    </location>
</feature>
<dbReference type="InterPro" id="IPR020901">
    <property type="entry name" value="Prtase_inh_Kunz-CS"/>
</dbReference>
<dbReference type="Gene3D" id="4.10.410.10">
    <property type="entry name" value="Pancreatic trypsin inhibitor Kunitz domain"/>
    <property type="match status" value="1"/>
</dbReference>
<dbReference type="PANTHER" id="PTHR46676">
    <property type="entry name" value="PROTEIN AMBP"/>
    <property type="match status" value="1"/>
</dbReference>
<dbReference type="Proteomes" id="UP000515161">
    <property type="component" value="Unplaced"/>
</dbReference>
<dbReference type="KEGG" id="gacu:117534078"/>
<evidence type="ECO:0000256" key="2">
    <source>
        <dbReference type="ARBA" id="ARBA00022525"/>
    </source>
</evidence>
<name>A0A6P8T3X1_GYMAC</name>
<dbReference type="GO" id="GO:0004867">
    <property type="term" value="F:serine-type endopeptidase inhibitor activity"/>
    <property type="evidence" value="ECO:0007669"/>
    <property type="project" value="UniProtKB-KW"/>
</dbReference>
<organism evidence="10 11">
    <name type="scientific">Gymnodraco acuticeps</name>
    <name type="common">Antarctic dragonfish</name>
    <dbReference type="NCBI Taxonomy" id="8218"/>
    <lineage>
        <taxon>Eukaryota</taxon>
        <taxon>Metazoa</taxon>
        <taxon>Chordata</taxon>
        <taxon>Craniata</taxon>
        <taxon>Vertebrata</taxon>
        <taxon>Euteleostomi</taxon>
        <taxon>Actinopterygii</taxon>
        <taxon>Neopterygii</taxon>
        <taxon>Teleostei</taxon>
        <taxon>Neoteleostei</taxon>
        <taxon>Acanthomorphata</taxon>
        <taxon>Eupercaria</taxon>
        <taxon>Perciformes</taxon>
        <taxon>Notothenioidei</taxon>
        <taxon>Bathydraconidae</taxon>
        <taxon>Gymnodraco</taxon>
    </lineage>
</organism>
<reference evidence="11" key="1">
    <citation type="submission" date="2025-08" db="UniProtKB">
        <authorList>
            <consortium name="RefSeq"/>
        </authorList>
    </citation>
    <scope>IDENTIFICATION</scope>
</reference>
<gene>
    <name evidence="11" type="primary">LOC117534078</name>
</gene>
<dbReference type="AlphaFoldDB" id="A0A6P8T3X1"/>
<keyword evidence="5" id="KW-0722">Serine protease inhibitor</keyword>
<evidence type="ECO:0000313" key="10">
    <source>
        <dbReference type="Proteomes" id="UP000515161"/>
    </source>
</evidence>
<dbReference type="SMART" id="SM00131">
    <property type="entry name" value="KU"/>
    <property type="match status" value="1"/>
</dbReference>
<evidence type="ECO:0000313" key="11">
    <source>
        <dbReference type="RefSeq" id="XP_034054007.1"/>
    </source>
</evidence>
<evidence type="ECO:0000256" key="4">
    <source>
        <dbReference type="ARBA" id="ARBA00022737"/>
    </source>
</evidence>
<protein>
    <submittedName>
        <fullName evidence="11">Early lactation protein-like</fullName>
    </submittedName>
</protein>
<dbReference type="PROSITE" id="PS00280">
    <property type="entry name" value="BPTI_KUNITZ_1"/>
    <property type="match status" value="1"/>
</dbReference>
<evidence type="ECO:0000256" key="6">
    <source>
        <dbReference type="ARBA" id="ARBA00023157"/>
    </source>
</evidence>
<dbReference type="GO" id="GO:0005576">
    <property type="term" value="C:extracellular region"/>
    <property type="evidence" value="ECO:0007669"/>
    <property type="project" value="UniProtKB-SubCell"/>
</dbReference>
<accession>A0A6P8T3X1</accession>
<keyword evidence="4" id="KW-0677">Repeat</keyword>
<dbReference type="InterPro" id="IPR036880">
    <property type="entry name" value="Kunitz_BPTI_sf"/>
</dbReference>
<evidence type="ECO:0000256" key="5">
    <source>
        <dbReference type="ARBA" id="ARBA00022900"/>
    </source>
</evidence>
<dbReference type="SUPFAM" id="SSF57362">
    <property type="entry name" value="BPTI-like"/>
    <property type="match status" value="1"/>
</dbReference>
<keyword evidence="3" id="KW-0646">Protease inhibitor</keyword>
<dbReference type="GeneID" id="117534078"/>
<keyword evidence="6" id="KW-1015">Disulfide bond</keyword>
<sequence length="131" mass="14899">MEKKTIVFSVLLLLLGCMWTIQADVDEDEVEKPVNPTVDHAHMEDFNLTLLFSSMPNRTLFNTIEDCKKAPETGPCRAYMERYFYNPSSMTCEIFTYGGCLGNLNNFEDKAKCMESCHTAEDEDDTKDGSD</sequence>
<feature type="chain" id="PRO_5028455872" evidence="8">
    <location>
        <begin position="24"/>
        <end position="131"/>
    </location>
</feature>
<proteinExistence type="predicted"/>
<dbReference type="OrthoDB" id="5950222at2759"/>
<evidence type="ECO:0000256" key="3">
    <source>
        <dbReference type="ARBA" id="ARBA00022690"/>
    </source>
</evidence>
<evidence type="ECO:0000256" key="7">
    <source>
        <dbReference type="ARBA" id="ARBA00023180"/>
    </source>
</evidence>